<gene>
    <name evidence="2" type="ORF">TM448A03165_0002</name>
</gene>
<keyword evidence="1" id="KW-1133">Transmembrane helix</keyword>
<feature type="transmembrane region" description="Helical" evidence="1">
    <location>
        <begin position="56"/>
        <end position="73"/>
    </location>
</feature>
<keyword evidence="1" id="KW-0472">Membrane</keyword>
<reference evidence="2" key="1">
    <citation type="submission" date="2020-03" db="EMBL/GenBank/DDBJ databases">
        <title>The deep terrestrial virosphere.</title>
        <authorList>
            <person name="Holmfeldt K."/>
            <person name="Nilsson E."/>
            <person name="Simone D."/>
            <person name="Lopez-Fernandez M."/>
            <person name="Wu X."/>
            <person name="de Brujin I."/>
            <person name="Lundin D."/>
            <person name="Andersson A."/>
            <person name="Bertilsson S."/>
            <person name="Dopson M."/>
        </authorList>
    </citation>
    <scope>NUCLEOTIDE SEQUENCE</scope>
    <source>
        <strain evidence="2">TM448A03165</strain>
    </source>
</reference>
<dbReference type="AlphaFoldDB" id="A0A6H2A064"/>
<dbReference type="EMBL" id="MT144389">
    <property type="protein sequence ID" value="QJA53041.1"/>
    <property type="molecule type" value="Genomic_DNA"/>
</dbReference>
<accession>A0A6H2A064</accession>
<evidence type="ECO:0000313" key="2">
    <source>
        <dbReference type="EMBL" id="QJA53041.1"/>
    </source>
</evidence>
<evidence type="ECO:0000256" key="1">
    <source>
        <dbReference type="SAM" id="Phobius"/>
    </source>
</evidence>
<sequence>MNDAERDDLLIRLDENVKQLKEQVPSFQTRNGCGAVSAELRNEFNKAALTVLRARTWQVLVIVLTAAVMYFFGK</sequence>
<keyword evidence="1" id="KW-0812">Transmembrane</keyword>
<protein>
    <submittedName>
        <fullName evidence="2">Uncharacterized protein</fullName>
    </submittedName>
</protein>
<organism evidence="2">
    <name type="scientific">viral metagenome</name>
    <dbReference type="NCBI Taxonomy" id="1070528"/>
    <lineage>
        <taxon>unclassified sequences</taxon>
        <taxon>metagenomes</taxon>
        <taxon>organismal metagenomes</taxon>
    </lineage>
</organism>
<proteinExistence type="predicted"/>
<name>A0A6H2A064_9ZZZZ</name>